<accession>A0AAX6IJW9</accession>
<evidence type="ECO:0000256" key="2">
    <source>
        <dbReference type="SAM" id="SignalP"/>
    </source>
</evidence>
<feature type="chain" id="PRO_5043522828" evidence="2">
    <location>
        <begin position="26"/>
        <end position="201"/>
    </location>
</feature>
<feature type="region of interest" description="Disordered" evidence="1">
    <location>
        <begin position="38"/>
        <end position="106"/>
    </location>
</feature>
<reference evidence="4" key="2">
    <citation type="submission" date="2023-04" db="EMBL/GenBank/DDBJ databases">
        <authorList>
            <person name="Bruccoleri R.E."/>
            <person name="Oakeley E.J."/>
            <person name="Faust A.-M."/>
            <person name="Dessus-Babus S."/>
            <person name="Altorfer M."/>
            <person name="Burckhardt D."/>
            <person name="Oertli M."/>
            <person name="Naumann U."/>
            <person name="Petersen F."/>
            <person name="Wong J."/>
        </authorList>
    </citation>
    <scope>NUCLEOTIDE SEQUENCE</scope>
    <source>
        <strain evidence="4">GSM-AAB239-AS_SAM_17_03QT</strain>
        <tissue evidence="4">Leaf</tissue>
    </source>
</reference>
<organism evidence="4 5">
    <name type="scientific">Iris pallida</name>
    <name type="common">Sweet iris</name>
    <dbReference type="NCBI Taxonomy" id="29817"/>
    <lineage>
        <taxon>Eukaryota</taxon>
        <taxon>Viridiplantae</taxon>
        <taxon>Streptophyta</taxon>
        <taxon>Embryophyta</taxon>
        <taxon>Tracheophyta</taxon>
        <taxon>Spermatophyta</taxon>
        <taxon>Magnoliopsida</taxon>
        <taxon>Liliopsida</taxon>
        <taxon>Asparagales</taxon>
        <taxon>Iridaceae</taxon>
        <taxon>Iridoideae</taxon>
        <taxon>Irideae</taxon>
        <taxon>Iris</taxon>
    </lineage>
</organism>
<keyword evidence="2" id="KW-0732">Signal</keyword>
<proteinExistence type="predicted"/>
<sequence>MMEKCIIATLLVLFVNLASLVPSSACPTCPYPYPPPPPPPSRVPCPPPPPKVYPPPPPKVKPPPPPPPPSPPPPPPPPSPPPPPPPKAVPPPPPKSTPCPPPPPPKPKPCPPPAAATCPIDTLKLDACVDVLGGLVHIGIGSGASGACCPALQGLADLDAALCLCTAIKAKLLNIGILLPIALGVLVNDCGKHVPSGFQCS</sequence>
<dbReference type="CDD" id="cd01958">
    <property type="entry name" value="HPS_like"/>
    <property type="match status" value="1"/>
</dbReference>
<dbReference type="InterPro" id="IPR036312">
    <property type="entry name" value="Bifun_inhib/LTP/seed_sf"/>
</dbReference>
<dbReference type="PRINTS" id="PR01217">
    <property type="entry name" value="PRICHEXTENSN"/>
</dbReference>
<dbReference type="Pfam" id="PF14547">
    <property type="entry name" value="Hydrophob_seed"/>
    <property type="match status" value="1"/>
</dbReference>
<dbReference type="SUPFAM" id="SSF47699">
    <property type="entry name" value="Bifunctional inhibitor/lipid-transfer protein/seed storage 2S albumin"/>
    <property type="match status" value="1"/>
</dbReference>
<dbReference type="Gene3D" id="1.10.110.10">
    <property type="entry name" value="Plant lipid-transfer and hydrophobic proteins"/>
    <property type="match status" value="1"/>
</dbReference>
<evidence type="ECO:0000313" key="4">
    <source>
        <dbReference type="EMBL" id="KAJ6853358.1"/>
    </source>
</evidence>
<evidence type="ECO:0000259" key="3">
    <source>
        <dbReference type="Pfam" id="PF14547"/>
    </source>
</evidence>
<dbReference type="Proteomes" id="UP001140949">
    <property type="component" value="Unassembled WGS sequence"/>
</dbReference>
<dbReference type="EMBL" id="JANAVB010000800">
    <property type="protein sequence ID" value="KAJ6853358.1"/>
    <property type="molecule type" value="Genomic_DNA"/>
</dbReference>
<evidence type="ECO:0000256" key="1">
    <source>
        <dbReference type="SAM" id="MobiDB-lite"/>
    </source>
</evidence>
<dbReference type="PANTHER" id="PTHR31731">
    <property type="match status" value="1"/>
</dbReference>
<dbReference type="InterPro" id="IPR027923">
    <property type="entry name" value="Hydrophob_seed_dom"/>
</dbReference>
<feature type="domain" description="Hydrophobic seed protein" evidence="3">
    <location>
        <begin position="117"/>
        <end position="201"/>
    </location>
</feature>
<feature type="signal peptide" evidence="2">
    <location>
        <begin position="1"/>
        <end position="25"/>
    </location>
</feature>
<reference evidence="4" key="1">
    <citation type="journal article" date="2023" name="GigaByte">
        <title>Genome assembly of the bearded iris, Iris pallida Lam.</title>
        <authorList>
            <person name="Bruccoleri R.E."/>
            <person name="Oakeley E.J."/>
            <person name="Faust A.M.E."/>
            <person name="Altorfer M."/>
            <person name="Dessus-Babus S."/>
            <person name="Burckhardt D."/>
            <person name="Oertli M."/>
            <person name="Naumann U."/>
            <person name="Petersen F."/>
            <person name="Wong J."/>
        </authorList>
    </citation>
    <scope>NUCLEOTIDE SEQUENCE</scope>
    <source>
        <strain evidence="4">GSM-AAB239-AS_SAM_17_03QT</strain>
    </source>
</reference>
<keyword evidence="5" id="KW-1185">Reference proteome</keyword>
<dbReference type="InterPro" id="IPR051636">
    <property type="entry name" value="Plant_LTP/defense-related"/>
</dbReference>
<name>A0AAX6IJW9_IRIPA</name>
<dbReference type="AlphaFoldDB" id="A0AAX6IJW9"/>
<protein>
    <submittedName>
        <fullName evidence="4">36.4 kDa proline-rich protein-like</fullName>
    </submittedName>
</protein>
<gene>
    <name evidence="4" type="ORF">M6B38_250550</name>
</gene>
<evidence type="ECO:0000313" key="5">
    <source>
        <dbReference type="Proteomes" id="UP001140949"/>
    </source>
</evidence>
<comment type="caution">
    <text evidence="4">The sequence shown here is derived from an EMBL/GenBank/DDBJ whole genome shotgun (WGS) entry which is preliminary data.</text>
</comment>